<evidence type="ECO:0000313" key="3">
    <source>
        <dbReference type="EnsemblPlants" id="Kaladp0018s0096.1.v1.1.CDS.1"/>
    </source>
</evidence>
<dbReference type="InterPro" id="IPR029058">
    <property type="entry name" value="AB_hydrolase_fold"/>
</dbReference>
<feature type="domain" description="Alpha/beta hydrolase fold-3" evidence="2">
    <location>
        <begin position="83"/>
        <end position="309"/>
    </location>
</feature>
<dbReference type="InterPro" id="IPR050466">
    <property type="entry name" value="Carboxylest/Gibb_receptor"/>
</dbReference>
<dbReference type="EnsemblPlants" id="Kaladp0018s0096.1.v1.1">
    <property type="protein sequence ID" value="Kaladp0018s0096.1.v1.1.CDS.1"/>
    <property type="gene ID" value="Kaladp0018s0096.v1.1"/>
</dbReference>
<keyword evidence="4" id="KW-1185">Reference proteome</keyword>
<sequence length="336" mass="36554">MPFQFPVPTPADPEDIALDIYPLLRIFKDGKIERFLGTASVPAGTDPATGVQSKDVILSPEDGVGVRLYLPKDASPEKKLPLVVYFHGGGFCVETAWSPVYHTYLNALTSEANAVVASVNYRLAPEHPLPAAFEDSWRILKWAASHSGSGLIPEPAEPWLSEYVDFNKVFLAGDSAGGNISHHMAVKAGEEGLPGAKLDGIIPTHPFFSGVEPVGNERDLPPQVLAVHEKIWRLVHPGMEDLDDPVINPVKDVSKAGKVGCGRVLVCVAEKDALMARGVEYGEVMRRCRKEPALEVEVFKSVGMQHVFHLFDPECEEAAELMKKVVQFINGASTNV</sequence>
<reference evidence="3" key="1">
    <citation type="submission" date="2021-01" db="UniProtKB">
        <authorList>
            <consortium name="EnsemblPlants"/>
        </authorList>
    </citation>
    <scope>IDENTIFICATION</scope>
</reference>
<dbReference type="AlphaFoldDB" id="A0A7N0T1A2"/>
<dbReference type="Gramene" id="Kaladp0018s0096.1.v1.1">
    <property type="protein sequence ID" value="Kaladp0018s0096.1.v1.1.CDS.1"/>
    <property type="gene ID" value="Kaladp0018s0096.v1.1"/>
</dbReference>
<dbReference type="InterPro" id="IPR013094">
    <property type="entry name" value="AB_hydrolase_3"/>
</dbReference>
<dbReference type="OMA" id="GSPFCAY"/>
<evidence type="ECO:0000256" key="1">
    <source>
        <dbReference type="ARBA" id="ARBA00010515"/>
    </source>
</evidence>
<dbReference type="PANTHER" id="PTHR23024">
    <property type="entry name" value="ARYLACETAMIDE DEACETYLASE"/>
    <property type="match status" value="1"/>
</dbReference>
<name>A0A7N0T1A2_KALFE</name>
<comment type="similarity">
    <text evidence="1">Belongs to the 'GDXG' lipolytic enzyme family.</text>
</comment>
<accession>A0A7N0T1A2</accession>
<dbReference type="SUPFAM" id="SSF53474">
    <property type="entry name" value="alpha/beta-Hydrolases"/>
    <property type="match status" value="1"/>
</dbReference>
<dbReference type="GO" id="GO:0016787">
    <property type="term" value="F:hydrolase activity"/>
    <property type="evidence" value="ECO:0007669"/>
    <property type="project" value="InterPro"/>
</dbReference>
<dbReference type="Proteomes" id="UP000594263">
    <property type="component" value="Unplaced"/>
</dbReference>
<protein>
    <recommendedName>
        <fullName evidence="2">Alpha/beta hydrolase fold-3 domain-containing protein</fullName>
    </recommendedName>
</protein>
<evidence type="ECO:0000259" key="2">
    <source>
        <dbReference type="Pfam" id="PF07859"/>
    </source>
</evidence>
<dbReference type="Pfam" id="PF07859">
    <property type="entry name" value="Abhydrolase_3"/>
    <property type="match status" value="1"/>
</dbReference>
<organism evidence="3 4">
    <name type="scientific">Kalanchoe fedtschenkoi</name>
    <name type="common">Lavender scallops</name>
    <name type="synonym">South American air plant</name>
    <dbReference type="NCBI Taxonomy" id="63787"/>
    <lineage>
        <taxon>Eukaryota</taxon>
        <taxon>Viridiplantae</taxon>
        <taxon>Streptophyta</taxon>
        <taxon>Embryophyta</taxon>
        <taxon>Tracheophyta</taxon>
        <taxon>Spermatophyta</taxon>
        <taxon>Magnoliopsida</taxon>
        <taxon>eudicotyledons</taxon>
        <taxon>Gunneridae</taxon>
        <taxon>Pentapetalae</taxon>
        <taxon>Saxifragales</taxon>
        <taxon>Crassulaceae</taxon>
        <taxon>Kalanchoe</taxon>
    </lineage>
</organism>
<evidence type="ECO:0000313" key="4">
    <source>
        <dbReference type="Proteomes" id="UP000594263"/>
    </source>
</evidence>
<dbReference type="PANTHER" id="PTHR23024:SF467">
    <property type="entry name" value="CARBOXYLESTERASE 12-RELATED"/>
    <property type="match status" value="1"/>
</dbReference>
<proteinExistence type="inferred from homology"/>
<dbReference type="Gene3D" id="3.40.50.1820">
    <property type="entry name" value="alpha/beta hydrolase"/>
    <property type="match status" value="1"/>
</dbReference>